<sequence length="384" mass="41193">MAEGRATANQVRGVRGDAMAATVPGREPLARNVFRVVALVVGATVVLGCLWQGTTVAREIGASLRSAGDWFFFAGLLEVLGDFWDGLGPGGQILLTAVAVGLLGMAGMSLALALGVTGVATWAMSHGRGLSAFVRDPMEATRSYARAFTLEQLALDALDFGLTFMPGSALSAGTRSAARSLASSRAAMARAEDLGEMFTHFQRHAELDATLRAAQVRLGSIMPPGYTARDFGKKNLKDSVKQLKDAGYTDEQITALKDAVRDVRNLRGARNRAAEYVGERGGEQVLTREGYYIPQSFRSTGPHQAGPGNYAVDSMAVSPLGDHIVIPEIKGGSATVSTKPVQTLHEGYASQATPPYVRDRMLRDQRMVQFFRDNPALWESVKMR</sequence>
<keyword evidence="3" id="KW-1185">Reference proteome</keyword>
<reference evidence="2 3" key="1">
    <citation type="submission" date="2018-09" db="EMBL/GenBank/DDBJ databases">
        <authorList>
            <person name="Li J."/>
        </authorList>
    </citation>
    <scope>NUCLEOTIDE SEQUENCE [LARGE SCALE GENOMIC DNA]</scope>
    <source>
        <strain evidence="2 3">2129</strain>
    </source>
</reference>
<keyword evidence="1" id="KW-1133">Transmembrane helix</keyword>
<keyword evidence="1" id="KW-0812">Transmembrane</keyword>
<protein>
    <submittedName>
        <fullName evidence="2">Uncharacterized protein</fullName>
    </submittedName>
</protein>
<dbReference type="Proteomes" id="UP000273001">
    <property type="component" value="Chromosome"/>
</dbReference>
<dbReference type="EMBL" id="CP032514">
    <property type="protein sequence ID" value="AYD89002.1"/>
    <property type="molecule type" value="Genomic_DNA"/>
</dbReference>
<organism evidence="2 3">
    <name type="scientific">Actinomyces lilanjuaniae</name>
    <dbReference type="NCBI Taxonomy" id="2321394"/>
    <lineage>
        <taxon>Bacteria</taxon>
        <taxon>Bacillati</taxon>
        <taxon>Actinomycetota</taxon>
        <taxon>Actinomycetes</taxon>
        <taxon>Actinomycetales</taxon>
        <taxon>Actinomycetaceae</taxon>
        <taxon>Actinomyces</taxon>
    </lineage>
</organism>
<evidence type="ECO:0000313" key="3">
    <source>
        <dbReference type="Proteomes" id="UP000273001"/>
    </source>
</evidence>
<proteinExistence type="predicted"/>
<keyword evidence="1" id="KW-0472">Membrane</keyword>
<name>A0ABN5PQ99_9ACTO</name>
<accession>A0ABN5PQ99</accession>
<feature type="transmembrane region" description="Helical" evidence="1">
    <location>
        <begin position="33"/>
        <end position="51"/>
    </location>
</feature>
<dbReference type="RefSeq" id="WP_120203275.1">
    <property type="nucleotide sequence ID" value="NZ_CP032514.1"/>
</dbReference>
<evidence type="ECO:0000313" key="2">
    <source>
        <dbReference type="EMBL" id="AYD89002.1"/>
    </source>
</evidence>
<gene>
    <name evidence="2" type="ORF">D5R93_01120</name>
</gene>
<feature type="transmembrane region" description="Helical" evidence="1">
    <location>
        <begin position="93"/>
        <end position="123"/>
    </location>
</feature>
<evidence type="ECO:0000256" key="1">
    <source>
        <dbReference type="SAM" id="Phobius"/>
    </source>
</evidence>